<dbReference type="eggNOG" id="COG0508">
    <property type="taxonomic scope" value="Bacteria"/>
</dbReference>
<sequence>MVHLRARNLPSKGKVIEWLFEGDVISFGDDFARIKLDDGSKVTIKSNYNGVVVKTIKLDSPVKNGSILANLAIGDKEITKYRNRHLTKENEIPNEINNIFIPGAVDDSKLVEAETDADNFSGAVVYDRFNQAVTPFSRGEDDIMDSEEKYKKIEENDNSMAEAPIKDRFAQMRANIQNSIKNAPQNKVMGDLNHEELLKMNNEDLLKGGENNIFAKQDGVGPSKFRQLIQARKEKLLQEHDYKEIKEETVVDAMSKTDEKGRPLIMRNIIAARMEKLNKSGGDPNVLEQDIVATKANAILDKDKPKEEVPVMPKDSNQQSWAQRGAKNLEVTQDEVFMRQKNSEDGEFGVTFGAYVDDGQPTLIDANDLSPYGGFVMPQKKPDQILNEINSKDSRSYAESKISSLYDVNKRWNLMKDRDERNTITARRRAVEDGLIKEDAKYNEAVKAGKVPQQFTQEVPYQDDVTGEMTFIPYNKTPRGKKEFESWLRASNLYTSYQDAEADAAKNAQLHKENHEHEVEDTTPKKLQKELKKQINKQGSEFKNMSGDEEGEDTLEYLKKQISDLQTALIEQNQLNNAAQKINAPAGGFGTDTFSQLMQYMLMQNLMQNMSMGSNNNKTSANEIKDIIKQEIKSFKEEMNISNEKANPKQNKKYDEMTTVDFEANANNENTGYLSYENGHDVVREKINKNRNAAVKSMILSQNYIPPLTISTEIDMSAILKLKHILKQTQNHIKFPTIAFIAKAISISLEEHPKLNSSYDPESNEVIIKNYHNIGLATETSEGLIIPVLKFVEKLSVKEVAIDIKEMTQRLRAGELYNYETEGSTITIANYGNIGAIQATPTIFYPNAAVIGVGKVVKKPVVVSNEKLAIKAIMNMSLTVDQRILDAAEAGRFLAKVKEILERPEILTIS</sequence>
<dbReference type="GO" id="GO:0031405">
    <property type="term" value="F:lipoic acid binding"/>
    <property type="evidence" value="ECO:0007669"/>
    <property type="project" value="TreeGrafter"/>
</dbReference>
<proteinExistence type="predicted"/>
<dbReference type="EMBL" id="CP006681">
    <property type="protein sequence ID" value="AHI53253.1"/>
    <property type="molecule type" value="Genomic_DNA"/>
</dbReference>
<keyword evidence="6" id="KW-1185">Reference proteome</keyword>
<dbReference type="InterPro" id="IPR050743">
    <property type="entry name" value="2-oxoacid_DH_E2_comp"/>
</dbReference>
<gene>
    <name evidence="5" type="ORF">SCULI_v1c09130</name>
</gene>
<dbReference type="Proteomes" id="UP000019267">
    <property type="component" value="Chromosome"/>
</dbReference>
<evidence type="ECO:0000256" key="2">
    <source>
        <dbReference type="ARBA" id="ARBA00022679"/>
    </source>
</evidence>
<dbReference type="InterPro" id="IPR023213">
    <property type="entry name" value="CAT-like_dom_sf"/>
</dbReference>
<dbReference type="PATRIC" id="fig|1276246.3.peg.908"/>
<dbReference type="HOGENOM" id="CLU_319317_0_0_14"/>
<dbReference type="GO" id="GO:0005737">
    <property type="term" value="C:cytoplasm"/>
    <property type="evidence" value="ECO:0007669"/>
    <property type="project" value="TreeGrafter"/>
</dbReference>
<evidence type="ECO:0000259" key="4">
    <source>
        <dbReference type="Pfam" id="PF00198"/>
    </source>
</evidence>
<dbReference type="AlphaFoldDB" id="W6A802"/>
<dbReference type="KEGG" id="scq:SCULI_v1c09130"/>
<feature type="domain" description="2-oxoacid dehydrogenase acyltransferase catalytic" evidence="4">
    <location>
        <begin position="682"/>
        <end position="907"/>
    </location>
</feature>
<dbReference type="STRING" id="1276246.SCULI_v1c09130"/>
<reference evidence="5 6" key="1">
    <citation type="journal article" date="2014" name="Genome Biol. Evol.">
        <title>Molecular evolution of the substrate utilization strategies and putative virulence factors in mosquito-associated Spiroplasma species.</title>
        <authorList>
            <person name="Chang T.H."/>
            <person name="Lo W.S."/>
            <person name="Ku C."/>
            <person name="Chen L.L."/>
            <person name="Kuo C.H."/>
        </authorList>
    </citation>
    <scope>NUCLEOTIDE SEQUENCE [LARGE SCALE GENOMIC DNA]</scope>
    <source>
        <strain evidence="5">AES-1</strain>
    </source>
</reference>
<dbReference type="PANTHER" id="PTHR43178">
    <property type="entry name" value="DIHYDROLIPOAMIDE ACETYLTRANSFERASE COMPONENT OF PYRUVATE DEHYDROGENASE COMPLEX"/>
    <property type="match status" value="1"/>
</dbReference>
<evidence type="ECO:0000256" key="1">
    <source>
        <dbReference type="ARBA" id="ARBA00001938"/>
    </source>
</evidence>
<name>W6A802_9MOLU</name>
<accession>W6A802</accession>
<evidence type="ECO:0000313" key="6">
    <source>
        <dbReference type="Proteomes" id="UP000019267"/>
    </source>
</evidence>
<evidence type="ECO:0000313" key="5">
    <source>
        <dbReference type="EMBL" id="AHI53253.1"/>
    </source>
</evidence>
<keyword evidence="2" id="KW-0808">Transferase</keyword>
<evidence type="ECO:0000256" key="3">
    <source>
        <dbReference type="ARBA" id="ARBA00023315"/>
    </source>
</evidence>
<keyword evidence="3" id="KW-0012">Acyltransferase</keyword>
<dbReference type="PANTHER" id="PTHR43178:SF5">
    <property type="entry name" value="LIPOAMIDE ACYLTRANSFERASE COMPONENT OF BRANCHED-CHAIN ALPHA-KETO ACID DEHYDROGENASE COMPLEX, MITOCHONDRIAL"/>
    <property type="match status" value="1"/>
</dbReference>
<dbReference type="RefSeq" id="WP_025363476.1">
    <property type="nucleotide sequence ID" value="NZ_CP006681.1"/>
</dbReference>
<dbReference type="SUPFAM" id="SSF52777">
    <property type="entry name" value="CoA-dependent acyltransferases"/>
    <property type="match status" value="1"/>
</dbReference>
<organism evidence="5 6">
    <name type="scientific">Spiroplasma culicicola AES-1</name>
    <dbReference type="NCBI Taxonomy" id="1276246"/>
    <lineage>
        <taxon>Bacteria</taxon>
        <taxon>Bacillati</taxon>
        <taxon>Mycoplasmatota</taxon>
        <taxon>Mollicutes</taxon>
        <taxon>Entomoplasmatales</taxon>
        <taxon>Spiroplasmataceae</taxon>
        <taxon>Spiroplasma</taxon>
    </lineage>
</organism>
<comment type="cofactor">
    <cofactor evidence="1">
        <name>(R)-lipoate</name>
        <dbReference type="ChEBI" id="CHEBI:83088"/>
    </cofactor>
</comment>
<dbReference type="Gene3D" id="3.30.559.10">
    <property type="entry name" value="Chloramphenicol acetyltransferase-like domain"/>
    <property type="match status" value="1"/>
</dbReference>
<protein>
    <recommendedName>
        <fullName evidence="4">2-oxoacid dehydrogenase acyltransferase catalytic domain-containing protein</fullName>
    </recommendedName>
</protein>
<dbReference type="OrthoDB" id="9805770at2"/>
<dbReference type="Pfam" id="PF00198">
    <property type="entry name" value="2-oxoacid_dh"/>
    <property type="match status" value="1"/>
</dbReference>
<dbReference type="GO" id="GO:0016407">
    <property type="term" value="F:acetyltransferase activity"/>
    <property type="evidence" value="ECO:0007669"/>
    <property type="project" value="TreeGrafter"/>
</dbReference>
<dbReference type="InterPro" id="IPR001078">
    <property type="entry name" value="2-oxoacid_DH_actylTfrase"/>
</dbReference>